<gene>
    <name evidence="1" type="ORF">SAMN05216199_0428</name>
</gene>
<sequence length="131" mass="13758">MTAVQRHSSGGPWEDAFGYSRAVRTGDRIIVSGCTAVRDGAAEHSDPAAQARSAFRTALEAVEALGGTVADVVRTRMYLVHRSDADAIGRVHAELFGDVRPAASMVVVAALILPELLVEVEVEAVVTEAAS</sequence>
<dbReference type="Gene3D" id="3.30.1330.40">
    <property type="entry name" value="RutC-like"/>
    <property type="match status" value="1"/>
</dbReference>
<dbReference type="PANTHER" id="PTHR43857">
    <property type="entry name" value="BLR7761 PROTEIN"/>
    <property type="match status" value="1"/>
</dbReference>
<name>A0A1H9XTV8_9MICO</name>
<dbReference type="Pfam" id="PF01042">
    <property type="entry name" value="Ribonuc_L-PSP"/>
    <property type="match status" value="1"/>
</dbReference>
<accession>A0A1H9XTV8</accession>
<reference evidence="2" key="1">
    <citation type="submission" date="2016-10" db="EMBL/GenBank/DDBJ databases">
        <authorList>
            <person name="Varghese N."/>
            <person name="Submissions S."/>
        </authorList>
    </citation>
    <scope>NUCLEOTIDE SEQUENCE [LARGE SCALE GENOMIC DNA]</scope>
    <source>
        <strain evidence="2">CGMCC 1.6963</strain>
    </source>
</reference>
<dbReference type="PANTHER" id="PTHR43857:SF1">
    <property type="entry name" value="YJGH FAMILY PROTEIN"/>
    <property type="match status" value="1"/>
</dbReference>
<evidence type="ECO:0000313" key="2">
    <source>
        <dbReference type="Proteomes" id="UP000199019"/>
    </source>
</evidence>
<keyword evidence="2" id="KW-1185">Reference proteome</keyword>
<dbReference type="RefSeq" id="WP_091763082.1">
    <property type="nucleotide sequence ID" value="NZ_FOHB01000013.1"/>
</dbReference>
<dbReference type="InterPro" id="IPR006175">
    <property type="entry name" value="YjgF/YER057c/UK114"/>
</dbReference>
<dbReference type="EMBL" id="FOHB01000013">
    <property type="protein sequence ID" value="SES49574.1"/>
    <property type="molecule type" value="Genomic_DNA"/>
</dbReference>
<dbReference type="InterPro" id="IPR035959">
    <property type="entry name" value="RutC-like_sf"/>
</dbReference>
<organism evidence="1 2">
    <name type="scientific">Pedococcus cremeus</name>
    <dbReference type="NCBI Taxonomy" id="587636"/>
    <lineage>
        <taxon>Bacteria</taxon>
        <taxon>Bacillati</taxon>
        <taxon>Actinomycetota</taxon>
        <taxon>Actinomycetes</taxon>
        <taxon>Micrococcales</taxon>
        <taxon>Intrasporangiaceae</taxon>
        <taxon>Pedococcus</taxon>
    </lineage>
</organism>
<protein>
    <submittedName>
        <fullName evidence="1">Enamine deaminase RidA, house cleaning of reactive enamine intermediates, YjgF/YER057c/UK114 family</fullName>
    </submittedName>
</protein>
<dbReference type="STRING" id="587636.SAMN05216199_0428"/>
<dbReference type="Proteomes" id="UP000199019">
    <property type="component" value="Unassembled WGS sequence"/>
</dbReference>
<evidence type="ECO:0000313" key="1">
    <source>
        <dbReference type="EMBL" id="SES49574.1"/>
    </source>
</evidence>
<dbReference type="AlphaFoldDB" id="A0A1H9XTV8"/>
<dbReference type="SUPFAM" id="SSF55298">
    <property type="entry name" value="YjgF-like"/>
    <property type="match status" value="1"/>
</dbReference>
<dbReference type="OrthoDB" id="9799840at2"/>
<proteinExistence type="predicted"/>